<sequence length="39" mass="4299">KRDCRDRDGGGRNGGGAREGSGERRAGIEQWNREKEGKP</sequence>
<feature type="region of interest" description="Disordered" evidence="1">
    <location>
        <begin position="1"/>
        <end position="39"/>
    </location>
</feature>
<feature type="non-terminal residue" evidence="2">
    <location>
        <position position="1"/>
    </location>
</feature>
<reference evidence="2" key="1">
    <citation type="submission" date="2008-12" db="EMBL/GenBank/DDBJ databases">
        <title>Medicago truncatula full length cdna cloning project.</title>
        <authorList>
            <person name="Moskal W."/>
            <person name="Chan A."/>
            <person name="Cheung F."/>
            <person name="Xiao Y."/>
            <person name="Town C.D."/>
        </authorList>
    </citation>
    <scope>NUCLEOTIDE SEQUENCE</scope>
</reference>
<feature type="compositionally biased region" description="Basic and acidic residues" evidence="1">
    <location>
        <begin position="20"/>
        <end position="39"/>
    </location>
</feature>
<dbReference type="AlphaFoldDB" id="B7FFR4"/>
<evidence type="ECO:0000256" key="1">
    <source>
        <dbReference type="SAM" id="MobiDB-lite"/>
    </source>
</evidence>
<protein>
    <submittedName>
        <fullName evidence="2">Uncharacterized protein</fullName>
    </submittedName>
</protein>
<dbReference type="EMBL" id="BT050829">
    <property type="protein sequence ID" value="ACJ83498.1"/>
    <property type="molecule type" value="mRNA"/>
</dbReference>
<organism evidence="2">
    <name type="scientific">Medicago truncatula</name>
    <name type="common">Barrel medic</name>
    <name type="synonym">Medicago tribuloides</name>
    <dbReference type="NCBI Taxonomy" id="3880"/>
    <lineage>
        <taxon>Eukaryota</taxon>
        <taxon>Viridiplantae</taxon>
        <taxon>Streptophyta</taxon>
        <taxon>Embryophyta</taxon>
        <taxon>Tracheophyta</taxon>
        <taxon>Spermatophyta</taxon>
        <taxon>Magnoliopsida</taxon>
        <taxon>eudicotyledons</taxon>
        <taxon>Gunneridae</taxon>
        <taxon>Pentapetalae</taxon>
        <taxon>rosids</taxon>
        <taxon>fabids</taxon>
        <taxon>Fabales</taxon>
        <taxon>Fabaceae</taxon>
        <taxon>Papilionoideae</taxon>
        <taxon>50 kb inversion clade</taxon>
        <taxon>NPAAA clade</taxon>
        <taxon>Hologalegina</taxon>
        <taxon>IRL clade</taxon>
        <taxon>Trifolieae</taxon>
        <taxon>Medicago</taxon>
    </lineage>
</organism>
<evidence type="ECO:0000313" key="2">
    <source>
        <dbReference type="EMBL" id="ACJ83498.1"/>
    </source>
</evidence>
<accession>B7FFR4</accession>
<proteinExistence type="evidence at transcript level"/>
<name>B7FFR4_MEDTR</name>
<feature type="compositionally biased region" description="Basic and acidic residues" evidence="1">
    <location>
        <begin position="1"/>
        <end position="10"/>
    </location>
</feature>